<dbReference type="InterPro" id="IPR015919">
    <property type="entry name" value="Cadherin-like_sf"/>
</dbReference>
<proteinExistence type="predicted"/>
<feature type="domain" description="Cadherin" evidence="1">
    <location>
        <begin position="1871"/>
        <end position="1958"/>
    </location>
</feature>
<dbReference type="InterPro" id="IPR013783">
    <property type="entry name" value="Ig-like_fold"/>
</dbReference>
<dbReference type="PANTHER" id="PTHR24273:SF32">
    <property type="entry name" value="HYALIN"/>
    <property type="match status" value="1"/>
</dbReference>
<dbReference type="Proteomes" id="UP001317705">
    <property type="component" value="Chromosome"/>
</dbReference>
<feature type="domain" description="Cadherin" evidence="1">
    <location>
        <begin position="1054"/>
        <end position="1141"/>
    </location>
</feature>
<protein>
    <submittedName>
        <fullName evidence="2">Sulfurtransferase</fullName>
    </submittedName>
</protein>
<feature type="domain" description="Cadherin" evidence="1">
    <location>
        <begin position="1300"/>
        <end position="1410"/>
    </location>
</feature>
<feature type="domain" description="Cadherin" evidence="1">
    <location>
        <begin position="1755"/>
        <end position="1865"/>
    </location>
</feature>
<dbReference type="SMART" id="SM00736">
    <property type="entry name" value="CADG"/>
    <property type="match status" value="17"/>
</dbReference>
<accession>A0ABM8ENW7</accession>
<feature type="domain" description="Cadherin" evidence="1">
    <location>
        <begin position="1147"/>
        <end position="1229"/>
    </location>
</feature>
<keyword evidence="3" id="KW-1185">Reference proteome</keyword>
<dbReference type="InterPro" id="IPR006644">
    <property type="entry name" value="Cadg"/>
</dbReference>
<evidence type="ECO:0000313" key="3">
    <source>
        <dbReference type="Proteomes" id="UP001317705"/>
    </source>
</evidence>
<dbReference type="PROSITE" id="PS50268">
    <property type="entry name" value="CADHERIN_2"/>
    <property type="match status" value="14"/>
</dbReference>
<dbReference type="CDD" id="cd11304">
    <property type="entry name" value="Cadherin_repeat"/>
    <property type="match status" value="1"/>
</dbReference>
<evidence type="ECO:0000313" key="2">
    <source>
        <dbReference type="EMBL" id="BDV43726.1"/>
    </source>
</evidence>
<dbReference type="InterPro" id="IPR022409">
    <property type="entry name" value="PKD/Chitinase_dom"/>
</dbReference>
<feature type="domain" description="Cadherin" evidence="1">
    <location>
        <begin position="478"/>
        <end position="585"/>
    </location>
</feature>
<feature type="domain" description="Cadherin" evidence="1">
    <location>
        <begin position="692"/>
        <end position="769"/>
    </location>
</feature>
<dbReference type="RefSeq" id="WP_281999848.1">
    <property type="nucleotide sequence ID" value="NZ_AP027151.1"/>
</dbReference>
<dbReference type="EMBL" id="AP027151">
    <property type="protein sequence ID" value="BDV43726.1"/>
    <property type="molecule type" value="Genomic_DNA"/>
</dbReference>
<dbReference type="PANTHER" id="PTHR24273">
    <property type="entry name" value="FI04643P-RELATED"/>
    <property type="match status" value="1"/>
</dbReference>
<name>A0ABM8ENW7_9BACT</name>
<gene>
    <name evidence="2" type="ORF">GURASL_26490</name>
</gene>
<dbReference type="Pfam" id="PF05345">
    <property type="entry name" value="He_PIG"/>
    <property type="match status" value="21"/>
</dbReference>
<dbReference type="NCBIfam" id="TIGR01451">
    <property type="entry name" value="B_ant_repeat"/>
    <property type="match status" value="1"/>
</dbReference>
<dbReference type="InterPro" id="IPR002126">
    <property type="entry name" value="Cadherin-like_dom"/>
</dbReference>
<feature type="domain" description="Cadherin" evidence="1">
    <location>
        <begin position="1964"/>
        <end position="2046"/>
    </location>
</feature>
<feature type="domain" description="Cadherin" evidence="1">
    <location>
        <begin position="961"/>
        <end position="1048"/>
    </location>
</feature>
<dbReference type="SMART" id="SM00112">
    <property type="entry name" value="CA"/>
    <property type="match status" value="14"/>
</dbReference>
<evidence type="ECO:0000259" key="1">
    <source>
        <dbReference type="PROSITE" id="PS50268"/>
    </source>
</evidence>
<feature type="domain" description="Cadherin" evidence="1">
    <location>
        <begin position="775"/>
        <end position="862"/>
    </location>
</feature>
<feature type="domain" description="Cadherin" evidence="1">
    <location>
        <begin position="1416"/>
        <end position="1503"/>
    </location>
</feature>
<feature type="domain" description="Cadherin" evidence="1">
    <location>
        <begin position="1509"/>
        <end position="1596"/>
    </location>
</feature>
<dbReference type="Gene3D" id="2.60.40.10">
    <property type="entry name" value="Immunoglobulins"/>
    <property type="match status" value="21"/>
</dbReference>
<feature type="domain" description="Cadherin" evidence="1">
    <location>
        <begin position="1602"/>
        <end position="1684"/>
    </location>
</feature>
<reference evidence="2 3" key="1">
    <citation type="submission" date="2022-12" db="EMBL/GenBank/DDBJ databases">
        <title>Polyphasic characterization of Geotalea uranireducens NIT-SL11 newly isolated from a complex of sewage sludge and microbially reduced graphene oxide.</title>
        <authorList>
            <person name="Xie L."/>
            <person name="Yoshida N."/>
            <person name="Meng L."/>
        </authorList>
    </citation>
    <scope>NUCLEOTIDE SEQUENCE [LARGE SCALE GENOMIC DNA]</scope>
    <source>
        <strain evidence="2 3">NIT-SL11</strain>
    </source>
</reference>
<sequence>MSYFVKLGRVGSLLFVIAMVVLGSGRHAAAADWALGTGSLNSSASVEDASTYGLYSWLVDGKEYVSQLMFYCRVGNSGPELPVISNEDPDGTFTINRPTALADPAVLPLSYTALDGTYRIELTYKLTGYQAGSKRSKLTRSVKITNLTGAPLDFHFFAYADYDLSLPFSYDNAVITNNRAYQAGFNSASDTNGKGYTVVEEFTMPPSRHSIDMNQFVGTLANGSTPYDLDNFSGPFTTNADIQYAFQWDLALAANGSVSFDIVDNVYPSKPLVLAKSHGGECVGYGQPVTYTYVYDNTVNSVDLHNLVITDTVPAGLGFVSATDGGSYDPASSAIVWNLPLAGAGLPQQTVQATVLFNSTADITASNTANKTTILSDETYPRVVQDVSLLCNHPPTINSKPGTTAVAGTVYQYQVTASDPDAGTVLQYALDNAPTGMSISTGGLITWTPAMEQGGTFPVTLSVSDGALSTSQTYSLAVSVPNRAPVISSTPATAAVVGQLYSYQVVANDPDGDTFYYLLSAPTGKTVPPGITIDRTTGLISWTPGSSTPSSYDLVVTVMDMKFATATQSFTVTVTDSKVNEPPTISSTPVMSATAGVAYTYHVVASDPNGDSLTFGLSAAPAGMEIDSLGNLAWTPTVSQAGSNTVTIAVSDGALSASQTFTVEVVVPNRAPTITSSPVTVGVEGAAYRYPVEASDPDGDLLSYALTAAPAGMTINSSGVVSWSPTYSDAGSYTVTAKVSDPAGFSATQSYTLIIADVNRTPSVTAPANQAGAEGATVSLAIQGSDPDGDTVSYSASGLPEGLSINATSGVISGTIGYNAAAASPYTVTITVSDPSGAKGTASFSWSVSNVNRTPSVTAPANQAGAEGATVSLAIQGSDPDGDTVSYSASGLPEGLSINATSGVISGTIGYNAAAASPYTVTITVSDPSGAKGTASFSWSVSNVNRTPSVTAPANQAGAEGATVSLAIQGSDPDGDTVSYSASGLPEGLSINATSGVISGTIGYNAAAASPYTVTITVSDPSGAKGTASFSWSVSNVNRAPSVTAPANQAGAEGATVSLAIQGSDPDGDTVSYSASGLPEGLSINATSGVISGTIGYNAAAASPYTVTITVSDPSGAKGTASFSWSVSNVNRAPSVTAPANQAGAEGATVSLAIQGSDPDGDTVSYSASGLPEGLSINATSGVISGTIGYNAAAASPYTVTITVSDPSGAKGTASFSWSVSNTNRAPVFTSTPPSSATEGKVYSYAPAASDADGDPLSYALVSGPSGMTMNGGVLSWTPTAAQAGTAAVTVSVGDGTAVTEQSFTISVSKNNAPTFTSTPLTMAVEDVAYRYVVVASDSDGDSISYSLVSGPSGMALNGATVEWTPSYSQAGSYPVTVRATDSRGAATDQSYTLVVTDVNRAPSVTAPANQAGAEGATVSLAIQGSDPDGDTVSYSASGLPEGLSINATSGVISGTIGYNAAAASPYTVTITVSDPSGAKGTASFSWSVSNVNRAPSVTAPANQAGAEGATVSLAIQGSDPDGDTVSYSASGLPEGLSINATSGVISGTIGYNAAAASPYTVTITVSDPSGAKGTASFSWSVSNVNRAPSVTAPANQAGAEGATVSLAIQGSDPDGDTVSYSASGLPEGLSINATSGVISGTIGYNAAAASPYTVTITVSDPSGAKGTASFSWSVSNTNRAPVFTSTPPSSATEGKVYSYAPAASDADGDPLSYALVSGPSGMTMNGGVLSWTPTAAQAGTAAVTVSVGDGTAVTEQSFTISVSKNNAPTFTSTPLTMAVEDVAYRYVVVASDSDGDSISYSLVSGPSGMALNGATVEWTPSYSQAGSYPVTVRATDSRGAATDQSYTLVVTDVNRAPSVTAPANQAGAEGATVSLAIQGSDPDGDTVSYSASGLPEGLSINATSGVISGTIGYNAAAASPYTVTITVSDPSGAKGTASFSWSVSNVNRAPSVTAPANQAGAEGATVSLAIQGSDPDGDTVSYSASGLPEGLSINATSGVISGTIGYNAAAASPYTVTITVSDPSGAKGTASFSWSVSNTNRAPVFTSTPPSSATEGKVYSYAPAASDADGDPLSYALVSGPSGMTMNGGVLSWTPTAAQAGTAAVTVSVGDGTAVTEQSFTISITSSSVNLPPQITSTPPSVATVKKVYSYNVDATDPSGASLRYSLDSKPDGMKINSLSGLISWRPNKTGDYPVVVRVTNAAGLSALQSFSITVLDRRKPPVITSMPVAMATVETAYSYAVTAASSDDEPLSFSLLKKPAGMVIDSETGLITWVPKHDQTGLYQVILRVSDSSGLATTQYFVVRVSRGHAAISTGLSAGGENHHAAVVQAIATRGAQLFLQ</sequence>
<organism evidence="2 3">
    <name type="scientific">Geotalea uraniireducens</name>
    <dbReference type="NCBI Taxonomy" id="351604"/>
    <lineage>
        <taxon>Bacteria</taxon>
        <taxon>Pseudomonadati</taxon>
        <taxon>Thermodesulfobacteriota</taxon>
        <taxon>Desulfuromonadia</taxon>
        <taxon>Geobacterales</taxon>
        <taxon>Geobacteraceae</taxon>
        <taxon>Geotalea</taxon>
    </lineage>
</organism>
<dbReference type="SMART" id="SM00089">
    <property type="entry name" value="PKD"/>
    <property type="match status" value="4"/>
</dbReference>
<feature type="domain" description="Cadherin" evidence="1">
    <location>
        <begin position="868"/>
        <end position="955"/>
    </location>
</feature>
<dbReference type="SUPFAM" id="SSF49313">
    <property type="entry name" value="Cadherin-like"/>
    <property type="match status" value="21"/>
</dbReference>
<dbReference type="InterPro" id="IPR047589">
    <property type="entry name" value="DUF11_rpt"/>
</dbReference>